<dbReference type="OrthoDB" id="3558301at2759"/>
<feature type="compositionally biased region" description="Pro residues" evidence="1">
    <location>
        <begin position="541"/>
        <end position="556"/>
    </location>
</feature>
<evidence type="ECO:0000313" key="3">
    <source>
        <dbReference type="Proteomes" id="UP000696280"/>
    </source>
</evidence>
<dbReference type="EMBL" id="CAJVRL010000057">
    <property type="protein sequence ID" value="CAG8954660.1"/>
    <property type="molecule type" value="Genomic_DNA"/>
</dbReference>
<feature type="compositionally biased region" description="Basic and acidic residues" evidence="1">
    <location>
        <begin position="294"/>
        <end position="305"/>
    </location>
</feature>
<feature type="region of interest" description="Disordered" evidence="1">
    <location>
        <begin position="294"/>
        <end position="315"/>
    </location>
</feature>
<comment type="caution">
    <text evidence="2">The sequence shown here is derived from an EMBL/GenBank/DDBJ whole genome shotgun (WGS) entry which is preliminary data.</text>
</comment>
<evidence type="ECO:0008006" key="4">
    <source>
        <dbReference type="Google" id="ProtNLM"/>
    </source>
</evidence>
<feature type="region of interest" description="Disordered" evidence="1">
    <location>
        <begin position="1"/>
        <end position="82"/>
    </location>
</feature>
<dbReference type="SUPFAM" id="SSF57701">
    <property type="entry name" value="Zn2/Cys6 DNA-binding domain"/>
    <property type="match status" value="1"/>
</dbReference>
<feature type="compositionally biased region" description="Polar residues" evidence="1">
    <location>
        <begin position="502"/>
        <end position="513"/>
    </location>
</feature>
<organism evidence="2 3">
    <name type="scientific">Hymenoscyphus fraxineus</name>
    <dbReference type="NCBI Taxonomy" id="746836"/>
    <lineage>
        <taxon>Eukaryota</taxon>
        <taxon>Fungi</taxon>
        <taxon>Dikarya</taxon>
        <taxon>Ascomycota</taxon>
        <taxon>Pezizomycotina</taxon>
        <taxon>Leotiomycetes</taxon>
        <taxon>Helotiales</taxon>
        <taxon>Helotiaceae</taxon>
        <taxon>Hymenoscyphus</taxon>
    </lineage>
</organism>
<dbReference type="InterPro" id="IPR036864">
    <property type="entry name" value="Zn2-C6_fun-type_DNA-bd_sf"/>
</dbReference>
<dbReference type="GO" id="GO:0000981">
    <property type="term" value="F:DNA-binding transcription factor activity, RNA polymerase II-specific"/>
    <property type="evidence" value="ECO:0007669"/>
    <property type="project" value="InterPro"/>
</dbReference>
<proteinExistence type="predicted"/>
<protein>
    <recommendedName>
        <fullName evidence="4">Zn(2)-C6 fungal-type domain-containing protein</fullName>
    </recommendedName>
</protein>
<reference evidence="2" key="1">
    <citation type="submission" date="2021-07" db="EMBL/GenBank/DDBJ databases">
        <authorList>
            <person name="Durling M."/>
        </authorList>
    </citation>
    <scope>NUCLEOTIDE SEQUENCE</scope>
</reference>
<feature type="compositionally biased region" description="Acidic residues" evidence="1">
    <location>
        <begin position="9"/>
        <end position="32"/>
    </location>
</feature>
<feature type="compositionally biased region" description="Basic and acidic residues" evidence="1">
    <location>
        <begin position="484"/>
        <end position="501"/>
    </location>
</feature>
<dbReference type="AlphaFoldDB" id="A0A9N9KYZ0"/>
<name>A0A9N9KYZ0_9HELO</name>
<sequence length="1020" mass="113935">MSYPPLPDSDNDNTDDFPPEDENMDDYDDDNDERGYSAATAAKRKRNQRRAERYLDELKRSEPQPQMPMELAGPSAPPVAAGFDIDPDYMSWFGKSPSSLGPMLGTAAQVVDQQQPIGQPEYPLPLTGESYHSHALPQVQDASIPDDMRQLIPATKRERLMRTKIPRDAEIVKIPRPNYEYWEDPADPDPREAIDDHPRRKNERVKDWKLRVLKARSDLGIQMKDLPPETKADLPPTAGRSIRPTEWRVTTNKLHRKRLNEDQAYSARFYQEKKNRQENNKRIDDNLLQKVREWQQRRGLPREPTPDPGEDSGDGLWHMEFLKTVHDTGKKRCRECALSKYACSLVEFPNIHPCAYCARNEFKCEPYIPRYKVRGAPRLAGEPFELPPTTKGKPRLQDTLKRFDYLKAYDPALGGNPEKYKIDYDAAKLAAAHPYQSHPQPYRSRTPPGASRDGVNPSRARLEALPADQRTTTETPRRRRSRSPLRDRPTDIGRLGRDLSTADRQTTLLSSTPLAGPGTGDEFGGTEDILFGDEDLYDASPPRPARPAQPAQPAPTVPFPELPAMVLESGARLHFGACKNCAEQGLDCDNVRPCGHCRQLNLPCDELLVRVSNISNLPFRPAPKPAAQPITEDSGQGRSFADVTNLALSSLNLWGQVESQRADAVQPTETSEDGAVNLIAAAQQPAVTTNVDSEGDVDMGHFSDELESPSNSQQIVSASPTGFARLTSRISPLSASQDRQNLANETGSQFHYASSEQSIVPSATLQDLAAGGGSPMDFMTELSFLQPINSPLRGGAEVQLTHRSLQRLNGYMLIDFYDHAHDEEKALKAEDFLMTFRKWKPGMMQSVPDSKNIPCVQDLDWNAKLKGWKKASDPRFCFNTPSAKCETTGHNSAFGNADGHICENCYMIQEGVALEITRADEQTHKAYMCTECAVEASQDADILRGECVCRETMALNMVCHPHFESGWEEIQLKTVSANEWLIRNFGKGEEKCVVCAERGSQPSGGVYVCKACHSIVKDWN</sequence>
<feature type="region of interest" description="Disordered" evidence="1">
    <location>
        <begin position="434"/>
        <end position="556"/>
    </location>
</feature>
<evidence type="ECO:0000313" key="2">
    <source>
        <dbReference type="EMBL" id="CAG8954660.1"/>
    </source>
</evidence>
<evidence type="ECO:0000256" key="1">
    <source>
        <dbReference type="SAM" id="MobiDB-lite"/>
    </source>
</evidence>
<gene>
    <name evidence="2" type="ORF">HYFRA_00004581</name>
</gene>
<accession>A0A9N9KYZ0</accession>
<dbReference type="Proteomes" id="UP000696280">
    <property type="component" value="Unassembled WGS sequence"/>
</dbReference>
<keyword evidence="3" id="KW-1185">Reference proteome</keyword>
<feature type="compositionally biased region" description="Basic and acidic residues" evidence="1">
    <location>
        <begin position="49"/>
        <end position="62"/>
    </location>
</feature>
<dbReference type="GO" id="GO:0008270">
    <property type="term" value="F:zinc ion binding"/>
    <property type="evidence" value="ECO:0007669"/>
    <property type="project" value="InterPro"/>
</dbReference>